<dbReference type="InterPro" id="IPR000873">
    <property type="entry name" value="AMP-dep_synth/lig_dom"/>
</dbReference>
<organism evidence="2 3">
    <name type="scientific">Entomortierella chlamydospora</name>
    <dbReference type="NCBI Taxonomy" id="101097"/>
    <lineage>
        <taxon>Eukaryota</taxon>
        <taxon>Fungi</taxon>
        <taxon>Fungi incertae sedis</taxon>
        <taxon>Mucoromycota</taxon>
        <taxon>Mortierellomycotina</taxon>
        <taxon>Mortierellomycetes</taxon>
        <taxon>Mortierellales</taxon>
        <taxon>Mortierellaceae</taxon>
        <taxon>Entomortierella</taxon>
    </lineage>
</organism>
<name>A0A9P6MDE5_9FUNG</name>
<dbReference type="Gene3D" id="3.40.50.980">
    <property type="match status" value="1"/>
</dbReference>
<proteinExistence type="predicted"/>
<protein>
    <recommendedName>
        <fullName evidence="1">AMP-dependent synthetase/ligase domain-containing protein</fullName>
    </recommendedName>
</protein>
<dbReference type="AlphaFoldDB" id="A0A9P6MDE5"/>
<accession>A0A9P6MDE5</accession>
<dbReference type="PANTHER" id="PTHR45527">
    <property type="entry name" value="NONRIBOSOMAL PEPTIDE SYNTHETASE"/>
    <property type="match status" value="1"/>
</dbReference>
<reference evidence="2" key="1">
    <citation type="journal article" date="2020" name="Fungal Divers.">
        <title>Resolving the Mortierellaceae phylogeny through synthesis of multi-gene phylogenetics and phylogenomics.</title>
        <authorList>
            <person name="Vandepol N."/>
            <person name="Liber J."/>
            <person name="Desiro A."/>
            <person name="Na H."/>
            <person name="Kennedy M."/>
            <person name="Barry K."/>
            <person name="Grigoriev I.V."/>
            <person name="Miller A.N."/>
            <person name="O'Donnell K."/>
            <person name="Stajich J.E."/>
            <person name="Bonito G."/>
        </authorList>
    </citation>
    <scope>NUCLEOTIDE SEQUENCE</scope>
    <source>
        <strain evidence="2">NRRL 2769</strain>
    </source>
</reference>
<dbReference type="SUPFAM" id="SSF56801">
    <property type="entry name" value="Acetyl-CoA synthetase-like"/>
    <property type="match status" value="1"/>
</dbReference>
<dbReference type="Pfam" id="PF00501">
    <property type="entry name" value="AMP-binding"/>
    <property type="match status" value="1"/>
</dbReference>
<dbReference type="GO" id="GO:0005829">
    <property type="term" value="C:cytosol"/>
    <property type="evidence" value="ECO:0007669"/>
    <property type="project" value="TreeGrafter"/>
</dbReference>
<sequence>MVEHAQVTRLFDATADWYHFNESDTWMMTHSFSFDFSVWELWGALRYGGKLIIPTHHIIQSPEGFYRLICEEDVTVLNMTPSAFNPLIRVQTEIGPCDQLRYIILGGEALEPAMLKPWYATRSENSPQIINMYGITETTVHVIQRRWEQPESCALVEQVLHEDI</sequence>
<dbReference type="Proteomes" id="UP000703661">
    <property type="component" value="Unassembled WGS sequence"/>
</dbReference>
<feature type="domain" description="AMP-dependent synthetase/ligase" evidence="1">
    <location>
        <begin position="1"/>
        <end position="146"/>
    </location>
</feature>
<dbReference type="GO" id="GO:0044550">
    <property type="term" value="P:secondary metabolite biosynthetic process"/>
    <property type="evidence" value="ECO:0007669"/>
    <property type="project" value="TreeGrafter"/>
</dbReference>
<evidence type="ECO:0000313" key="2">
    <source>
        <dbReference type="EMBL" id="KAF9993371.1"/>
    </source>
</evidence>
<dbReference type="PANTHER" id="PTHR45527:SF14">
    <property type="entry name" value="PLIPASTATIN SYNTHASE SUBUNIT B"/>
    <property type="match status" value="1"/>
</dbReference>
<keyword evidence="3" id="KW-1185">Reference proteome</keyword>
<dbReference type="EMBL" id="JAAAID010004353">
    <property type="protein sequence ID" value="KAF9993371.1"/>
    <property type="molecule type" value="Genomic_DNA"/>
</dbReference>
<gene>
    <name evidence="2" type="ORF">BGZ80_008167</name>
</gene>
<evidence type="ECO:0000313" key="3">
    <source>
        <dbReference type="Proteomes" id="UP000703661"/>
    </source>
</evidence>
<dbReference type="FunFam" id="3.40.50.980:FF:000002">
    <property type="entry name" value="Enterobactin synthetase component F"/>
    <property type="match status" value="1"/>
</dbReference>
<dbReference type="GO" id="GO:0031177">
    <property type="term" value="F:phosphopantetheine binding"/>
    <property type="evidence" value="ECO:0007669"/>
    <property type="project" value="TreeGrafter"/>
</dbReference>
<dbReference type="GO" id="GO:0043041">
    <property type="term" value="P:amino acid activation for nonribosomal peptide biosynthetic process"/>
    <property type="evidence" value="ECO:0007669"/>
    <property type="project" value="TreeGrafter"/>
</dbReference>
<evidence type="ECO:0000259" key="1">
    <source>
        <dbReference type="Pfam" id="PF00501"/>
    </source>
</evidence>
<comment type="caution">
    <text evidence="2">The sequence shown here is derived from an EMBL/GenBank/DDBJ whole genome shotgun (WGS) entry which is preliminary data.</text>
</comment>